<name>A0ABS1CSH1_9PROT</name>
<dbReference type="Gene3D" id="1.10.287.470">
    <property type="entry name" value="Helix hairpin bin"/>
    <property type="match status" value="1"/>
</dbReference>
<dbReference type="InterPro" id="IPR058624">
    <property type="entry name" value="MdtA-like_HH"/>
</dbReference>
<evidence type="ECO:0000256" key="7">
    <source>
        <dbReference type="SAM" id="SignalP"/>
    </source>
</evidence>
<evidence type="ECO:0000313" key="13">
    <source>
        <dbReference type="Proteomes" id="UP000697995"/>
    </source>
</evidence>
<dbReference type="InterPro" id="IPR006143">
    <property type="entry name" value="RND_pump_MFP"/>
</dbReference>
<evidence type="ECO:0000259" key="10">
    <source>
        <dbReference type="Pfam" id="PF25944"/>
    </source>
</evidence>
<comment type="caution">
    <text evidence="12">The sequence shown here is derived from an EMBL/GenBank/DDBJ whole genome shotgun (WGS) entry which is preliminary data.</text>
</comment>
<dbReference type="Pfam" id="PF25876">
    <property type="entry name" value="HH_MFP_RND"/>
    <property type="match status" value="1"/>
</dbReference>
<dbReference type="Pfam" id="PF25917">
    <property type="entry name" value="BSH_RND"/>
    <property type="match status" value="1"/>
</dbReference>
<sequence length="397" mass="42613">MLDGPHAEGARRVCRGTERMMPRLSPLRRFLCAAILGLAPAGAALAQGSGGGGVPVTTDQVRIGPVPVEILANGIVASESVVTIRTRVDGQIERVLVNEGQMVRRGQPLFILDSRQNQALLAQQEAQLARDRAQAARAQSDAQRYQSLRGESFASQQRFEQAQADALAAAATVRATEALITQTRLNVEFATITAEMDGQLGAIPLRAGNFVRQAENTAITTLTQVDPVLVQFAVPERWLPTIRAALRGDPPVVRAHAESDPGPWVEGQLVFVDSAVDTTTGTILLKARFQNSDGKLWPGQYVQVMMSPRVDPNAITVASAAVQTGQQGRFVFVLTQDGTARRRPVEFLRTAGDRAVVRGELAAGEKVIVDGAQRVTDGSRAVERNVAPTPQRVSALQ</sequence>
<evidence type="ECO:0000259" key="11">
    <source>
        <dbReference type="Pfam" id="PF25967"/>
    </source>
</evidence>
<feature type="domain" description="Multidrug resistance protein MdtA-like C-terminal permuted SH3" evidence="11">
    <location>
        <begin position="313"/>
        <end position="374"/>
    </location>
</feature>
<dbReference type="Pfam" id="PF25967">
    <property type="entry name" value="RND-MFP_C"/>
    <property type="match status" value="1"/>
</dbReference>
<feature type="domain" description="Multidrug resistance protein MdtA-like beta-barrel" evidence="10">
    <location>
        <begin position="227"/>
        <end position="306"/>
    </location>
</feature>
<keyword evidence="3" id="KW-0813">Transport</keyword>
<keyword evidence="7" id="KW-0732">Signal</keyword>
<evidence type="ECO:0000259" key="8">
    <source>
        <dbReference type="Pfam" id="PF25876"/>
    </source>
</evidence>
<accession>A0ABS1CSH1</accession>
<reference evidence="12 13" key="1">
    <citation type="journal article" date="2020" name="Microorganisms">
        <title>Osmotic Adaptation and Compatible Solute Biosynthesis of Phototrophic Bacteria as Revealed from Genome Analyses.</title>
        <authorList>
            <person name="Imhoff J.F."/>
            <person name="Rahn T."/>
            <person name="Kunzel S."/>
            <person name="Keller A."/>
            <person name="Neulinger S.C."/>
        </authorList>
    </citation>
    <scope>NUCLEOTIDE SEQUENCE [LARGE SCALE GENOMIC DNA]</scope>
    <source>
        <strain evidence="12 13">DSM 15382</strain>
    </source>
</reference>
<dbReference type="Gene3D" id="2.40.30.170">
    <property type="match status" value="1"/>
</dbReference>
<feature type="domain" description="Multidrug resistance protein MdtA-like alpha-helical hairpin" evidence="8">
    <location>
        <begin position="121"/>
        <end position="189"/>
    </location>
</feature>
<feature type="chain" id="PRO_5046423958" evidence="7">
    <location>
        <begin position="47"/>
        <end position="397"/>
    </location>
</feature>
<keyword evidence="5" id="KW-0997">Cell inner membrane</keyword>
<evidence type="ECO:0000256" key="5">
    <source>
        <dbReference type="ARBA" id="ARBA00022519"/>
    </source>
</evidence>
<dbReference type="Pfam" id="PF25944">
    <property type="entry name" value="Beta-barrel_RND"/>
    <property type="match status" value="1"/>
</dbReference>
<dbReference type="SUPFAM" id="SSF111369">
    <property type="entry name" value="HlyD-like secretion proteins"/>
    <property type="match status" value="1"/>
</dbReference>
<evidence type="ECO:0000256" key="3">
    <source>
        <dbReference type="ARBA" id="ARBA00022448"/>
    </source>
</evidence>
<proteinExistence type="inferred from homology"/>
<comment type="similarity">
    <text evidence="2">Belongs to the membrane fusion protein (MFP) (TC 8.A.1) family.</text>
</comment>
<dbReference type="InterPro" id="IPR058625">
    <property type="entry name" value="MdtA-like_BSH"/>
</dbReference>
<feature type="signal peptide" evidence="7">
    <location>
        <begin position="1"/>
        <end position="46"/>
    </location>
</feature>
<organism evidence="12 13">
    <name type="scientific">Paracraurococcus ruber</name>
    <dbReference type="NCBI Taxonomy" id="77675"/>
    <lineage>
        <taxon>Bacteria</taxon>
        <taxon>Pseudomonadati</taxon>
        <taxon>Pseudomonadota</taxon>
        <taxon>Alphaproteobacteria</taxon>
        <taxon>Acetobacterales</taxon>
        <taxon>Roseomonadaceae</taxon>
        <taxon>Paracraurococcus</taxon>
    </lineage>
</organism>
<dbReference type="Gene3D" id="2.40.420.20">
    <property type="match status" value="1"/>
</dbReference>
<keyword evidence="13" id="KW-1185">Reference proteome</keyword>
<dbReference type="PANTHER" id="PTHR30469">
    <property type="entry name" value="MULTIDRUG RESISTANCE PROTEIN MDTA"/>
    <property type="match status" value="1"/>
</dbReference>
<keyword evidence="4" id="KW-1003">Cell membrane</keyword>
<keyword evidence="6" id="KW-0472">Membrane</keyword>
<evidence type="ECO:0000313" key="12">
    <source>
        <dbReference type="EMBL" id="MBK1657404.1"/>
    </source>
</evidence>
<evidence type="ECO:0000256" key="6">
    <source>
        <dbReference type="ARBA" id="ARBA00023136"/>
    </source>
</evidence>
<evidence type="ECO:0000256" key="2">
    <source>
        <dbReference type="ARBA" id="ARBA00009477"/>
    </source>
</evidence>
<dbReference type="Gene3D" id="2.40.50.100">
    <property type="match status" value="1"/>
</dbReference>
<dbReference type="InterPro" id="IPR058627">
    <property type="entry name" value="MdtA-like_C"/>
</dbReference>
<dbReference type="PANTHER" id="PTHR30469:SF36">
    <property type="entry name" value="BLL3903 PROTEIN"/>
    <property type="match status" value="1"/>
</dbReference>
<feature type="domain" description="Multidrug resistance protein MdtA-like barrel-sandwich hybrid" evidence="9">
    <location>
        <begin position="81"/>
        <end position="221"/>
    </location>
</feature>
<comment type="subcellular location">
    <subcellularLocation>
        <location evidence="1">Cell membrane</location>
    </subcellularLocation>
</comment>
<dbReference type="Proteomes" id="UP000697995">
    <property type="component" value="Unassembled WGS sequence"/>
</dbReference>
<dbReference type="EMBL" id="NRSG01000017">
    <property type="protein sequence ID" value="MBK1657404.1"/>
    <property type="molecule type" value="Genomic_DNA"/>
</dbReference>
<evidence type="ECO:0000256" key="1">
    <source>
        <dbReference type="ARBA" id="ARBA00004236"/>
    </source>
</evidence>
<protein>
    <submittedName>
        <fullName evidence="12">Efflux transporter periplasmic adaptor subunit</fullName>
    </submittedName>
</protein>
<evidence type="ECO:0000256" key="4">
    <source>
        <dbReference type="ARBA" id="ARBA00022475"/>
    </source>
</evidence>
<gene>
    <name evidence="12" type="ORF">CKO45_04065</name>
</gene>
<dbReference type="NCBIfam" id="TIGR01730">
    <property type="entry name" value="RND_mfp"/>
    <property type="match status" value="1"/>
</dbReference>
<dbReference type="InterPro" id="IPR058626">
    <property type="entry name" value="MdtA-like_b-barrel"/>
</dbReference>
<evidence type="ECO:0000259" key="9">
    <source>
        <dbReference type="Pfam" id="PF25917"/>
    </source>
</evidence>